<dbReference type="Pfam" id="PF00072">
    <property type="entry name" value="Response_reg"/>
    <property type="match status" value="1"/>
</dbReference>
<evidence type="ECO:0000259" key="13">
    <source>
        <dbReference type="PROSITE" id="PS50894"/>
    </source>
</evidence>
<dbReference type="GO" id="GO:0005886">
    <property type="term" value="C:plasma membrane"/>
    <property type="evidence" value="ECO:0007669"/>
    <property type="project" value="UniProtKB-SubCell"/>
</dbReference>
<dbReference type="AlphaFoldDB" id="A0A494XMI3"/>
<reference evidence="14 15" key="1">
    <citation type="submission" date="2018-10" db="EMBL/GenBank/DDBJ databases">
        <title>Cohnella sp. M2MS4P-1, whole genome shotgun sequence.</title>
        <authorList>
            <person name="Tuo L."/>
        </authorList>
    </citation>
    <scope>NUCLEOTIDE SEQUENCE [LARGE SCALE GENOMIC DNA]</scope>
    <source>
        <strain evidence="14 15">M2MS4P-1</strain>
    </source>
</reference>
<accession>A0A494XMI3</accession>
<dbReference type="PROSITE" id="PS50110">
    <property type="entry name" value="RESPONSE_REGULATORY"/>
    <property type="match status" value="1"/>
</dbReference>
<evidence type="ECO:0000313" key="14">
    <source>
        <dbReference type="EMBL" id="RKP49896.1"/>
    </source>
</evidence>
<dbReference type="InterPro" id="IPR036641">
    <property type="entry name" value="HPT_dom_sf"/>
</dbReference>
<name>A0A494XMI3_9BACL</name>
<evidence type="ECO:0000256" key="8">
    <source>
        <dbReference type="ARBA" id="ARBA00023012"/>
    </source>
</evidence>
<comment type="caution">
    <text evidence="14">The sequence shown here is derived from an EMBL/GenBank/DDBJ whole genome shotgun (WGS) entry which is preliminary data.</text>
</comment>
<gene>
    <name evidence="14" type="ORF">D7Z26_18890</name>
</gene>
<evidence type="ECO:0000256" key="9">
    <source>
        <dbReference type="ARBA" id="ARBA00023136"/>
    </source>
</evidence>
<dbReference type="Proteomes" id="UP000282076">
    <property type="component" value="Unassembled WGS sequence"/>
</dbReference>
<keyword evidence="3 11" id="KW-0597">Phosphoprotein</keyword>
<keyword evidence="2" id="KW-1003">Cell membrane</keyword>
<comment type="subcellular location">
    <subcellularLocation>
        <location evidence="1">Cell membrane</location>
        <topology evidence="1">Multi-pass membrane protein</topology>
    </subcellularLocation>
</comment>
<dbReference type="SMART" id="SM00448">
    <property type="entry name" value="REC"/>
    <property type="match status" value="1"/>
</dbReference>
<keyword evidence="7" id="KW-1133">Transmembrane helix</keyword>
<feature type="domain" description="HPt" evidence="13">
    <location>
        <begin position="185"/>
        <end position="278"/>
    </location>
</feature>
<dbReference type="Gene3D" id="1.20.120.160">
    <property type="entry name" value="HPT domain"/>
    <property type="match status" value="1"/>
</dbReference>
<proteinExistence type="predicted"/>
<dbReference type="GO" id="GO:0000160">
    <property type="term" value="P:phosphorelay signal transduction system"/>
    <property type="evidence" value="ECO:0007669"/>
    <property type="project" value="UniProtKB-KW"/>
</dbReference>
<dbReference type="InterPro" id="IPR008207">
    <property type="entry name" value="Sig_transdc_His_kin_Hpt_dom"/>
</dbReference>
<keyword evidence="4" id="KW-0812">Transmembrane</keyword>
<evidence type="ECO:0000256" key="6">
    <source>
        <dbReference type="ARBA" id="ARBA00022840"/>
    </source>
</evidence>
<dbReference type="InterPro" id="IPR011006">
    <property type="entry name" value="CheY-like_superfamily"/>
</dbReference>
<evidence type="ECO:0000256" key="1">
    <source>
        <dbReference type="ARBA" id="ARBA00004651"/>
    </source>
</evidence>
<keyword evidence="9" id="KW-0472">Membrane</keyword>
<dbReference type="SUPFAM" id="SSF47226">
    <property type="entry name" value="Histidine-containing phosphotransfer domain, HPT domain"/>
    <property type="match status" value="1"/>
</dbReference>
<dbReference type="Pfam" id="PF01627">
    <property type="entry name" value="Hpt"/>
    <property type="match status" value="1"/>
</dbReference>
<dbReference type="Gene3D" id="3.40.50.2300">
    <property type="match status" value="1"/>
</dbReference>
<feature type="modified residue" description="4-aspartylphosphate" evidence="11">
    <location>
        <position position="75"/>
    </location>
</feature>
<evidence type="ECO:0000256" key="5">
    <source>
        <dbReference type="ARBA" id="ARBA00022741"/>
    </source>
</evidence>
<sequence>MKQRSPFHTSPPNEGECIHLAAQAYRILVAEDNVVNLKLINRILVKLNHIPESAHNGYEVLQLLQHKRFDFILMDIQMPRMDGLETARHIIATIEPSIRPIMIAMTANAMKGDKEQCLEAGMNDYLSKPIIIKELEKKLFHWGEQRRGKLEPTENRPAQIHQHHEPSHIMVSLERMELLRKLQPNHNSLVDLFHLFFAQCKQLEDRLRHQFNEANFQGMLESSHSLRGACLNYGALHVAALCGDLEKRLHNKEWDDLSEGIRLIETSLELTTYRITEWIQAQA</sequence>
<organism evidence="14 15">
    <name type="scientific">Cohnella endophytica</name>
    <dbReference type="NCBI Taxonomy" id="2419778"/>
    <lineage>
        <taxon>Bacteria</taxon>
        <taxon>Bacillati</taxon>
        <taxon>Bacillota</taxon>
        <taxon>Bacilli</taxon>
        <taxon>Bacillales</taxon>
        <taxon>Paenibacillaceae</taxon>
        <taxon>Cohnella</taxon>
    </lineage>
</organism>
<dbReference type="InterPro" id="IPR001789">
    <property type="entry name" value="Sig_transdc_resp-reg_receiver"/>
</dbReference>
<keyword evidence="5" id="KW-0547">Nucleotide-binding</keyword>
<evidence type="ECO:0000256" key="3">
    <source>
        <dbReference type="ARBA" id="ARBA00022553"/>
    </source>
</evidence>
<feature type="domain" description="Response regulatory" evidence="12">
    <location>
        <begin position="26"/>
        <end position="143"/>
    </location>
</feature>
<evidence type="ECO:0000256" key="7">
    <source>
        <dbReference type="ARBA" id="ARBA00022989"/>
    </source>
</evidence>
<dbReference type="PANTHER" id="PTHR45339:SF1">
    <property type="entry name" value="HYBRID SIGNAL TRANSDUCTION HISTIDINE KINASE J"/>
    <property type="match status" value="1"/>
</dbReference>
<dbReference type="CDD" id="cd17546">
    <property type="entry name" value="REC_hyHK_CKI1_RcsC-like"/>
    <property type="match status" value="1"/>
</dbReference>
<evidence type="ECO:0000256" key="4">
    <source>
        <dbReference type="ARBA" id="ARBA00022692"/>
    </source>
</evidence>
<evidence type="ECO:0000256" key="10">
    <source>
        <dbReference type="PROSITE-ProRule" id="PRU00110"/>
    </source>
</evidence>
<protein>
    <submittedName>
        <fullName evidence="14">Response regulator</fullName>
    </submittedName>
</protein>
<evidence type="ECO:0000256" key="2">
    <source>
        <dbReference type="ARBA" id="ARBA00022475"/>
    </source>
</evidence>
<dbReference type="SUPFAM" id="SSF52172">
    <property type="entry name" value="CheY-like"/>
    <property type="match status" value="1"/>
</dbReference>
<keyword evidence="8" id="KW-0902">Two-component regulatory system</keyword>
<keyword evidence="6" id="KW-0067">ATP-binding</keyword>
<evidence type="ECO:0000256" key="11">
    <source>
        <dbReference type="PROSITE-ProRule" id="PRU00169"/>
    </source>
</evidence>
<evidence type="ECO:0000313" key="15">
    <source>
        <dbReference type="Proteomes" id="UP000282076"/>
    </source>
</evidence>
<dbReference type="EMBL" id="RBZM01000008">
    <property type="protein sequence ID" value="RKP49896.1"/>
    <property type="molecule type" value="Genomic_DNA"/>
</dbReference>
<dbReference type="PANTHER" id="PTHR45339">
    <property type="entry name" value="HYBRID SIGNAL TRANSDUCTION HISTIDINE KINASE J"/>
    <property type="match status" value="1"/>
</dbReference>
<evidence type="ECO:0000259" key="12">
    <source>
        <dbReference type="PROSITE" id="PS50110"/>
    </source>
</evidence>
<keyword evidence="15" id="KW-1185">Reference proteome</keyword>
<dbReference type="GO" id="GO:0005524">
    <property type="term" value="F:ATP binding"/>
    <property type="evidence" value="ECO:0007669"/>
    <property type="project" value="UniProtKB-KW"/>
</dbReference>
<feature type="modified residue" description="Phosphohistidine" evidence="10">
    <location>
        <position position="224"/>
    </location>
</feature>
<dbReference type="PROSITE" id="PS50894">
    <property type="entry name" value="HPT"/>
    <property type="match status" value="1"/>
</dbReference>